<name>A0ABD3XBW1_SINWO</name>
<organism evidence="2 3">
    <name type="scientific">Sinanodonta woodiana</name>
    <name type="common">Chinese pond mussel</name>
    <name type="synonym">Anodonta woodiana</name>
    <dbReference type="NCBI Taxonomy" id="1069815"/>
    <lineage>
        <taxon>Eukaryota</taxon>
        <taxon>Metazoa</taxon>
        <taxon>Spiralia</taxon>
        <taxon>Lophotrochozoa</taxon>
        <taxon>Mollusca</taxon>
        <taxon>Bivalvia</taxon>
        <taxon>Autobranchia</taxon>
        <taxon>Heteroconchia</taxon>
        <taxon>Palaeoheterodonta</taxon>
        <taxon>Unionida</taxon>
        <taxon>Unionoidea</taxon>
        <taxon>Unionidae</taxon>
        <taxon>Unioninae</taxon>
        <taxon>Sinanodonta</taxon>
    </lineage>
</organism>
<dbReference type="InterPro" id="IPR002035">
    <property type="entry name" value="VWF_A"/>
</dbReference>
<proteinExistence type="predicted"/>
<dbReference type="Pfam" id="PF00092">
    <property type="entry name" value="VWA"/>
    <property type="match status" value="1"/>
</dbReference>
<dbReference type="AlphaFoldDB" id="A0ABD3XBW1"/>
<dbReference type="Gene3D" id="3.40.50.410">
    <property type="entry name" value="von Willebrand factor, type A domain"/>
    <property type="match status" value="1"/>
</dbReference>
<dbReference type="SMART" id="SM00327">
    <property type="entry name" value="VWA"/>
    <property type="match status" value="1"/>
</dbReference>
<dbReference type="CDD" id="cd01450">
    <property type="entry name" value="vWFA_subfamily_ECM"/>
    <property type="match status" value="1"/>
</dbReference>
<dbReference type="SUPFAM" id="SSF53300">
    <property type="entry name" value="vWA-like"/>
    <property type="match status" value="1"/>
</dbReference>
<keyword evidence="3" id="KW-1185">Reference proteome</keyword>
<dbReference type="PROSITE" id="PS50234">
    <property type="entry name" value="VWFA"/>
    <property type="match status" value="1"/>
</dbReference>
<reference evidence="2 3" key="1">
    <citation type="submission" date="2024-11" db="EMBL/GenBank/DDBJ databases">
        <title>Chromosome-level genome assembly of the freshwater bivalve Anodonta woodiana.</title>
        <authorList>
            <person name="Chen X."/>
        </authorList>
    </citation>
    <scope>NUCLEOTIDE SEQUENCE [LARGE SCALE GENOMIC DNA]</scope>
    <source>
        <strain evidence="2">MN2024</strain>
        <tissue evidence="2">Gills</tissue>
    </source>
</reference>
<dbReference type="EMBL" id="JBJQND010000003">
    <property type="protein sequence ID" value="KAL3882502.1"/>
    <property type="molecule type" value="Genomic_DNA"/>
</dbReference>
<dbReference type="InterPro" id="IPR036465">
    <property type="entry name" value="vWFA_dom_sf"/>
</dbReference>
<protein>
    <recommendedName>
        <fullName evidence="1">VWFA domain-containing protein</fullName>
    </recommendedName>
</protein>
<gene>
    <name evidence="2" type="ORF">ACJMK2_028839</name>
</gene>
<evidence type="ECO:0000259" key="1">
    <source>
        <dbReference type="PROSITE" id="PS50234"/>
    </source>
</evidence>
<dbReference type="InterPro" id="IPR052229">
    <property type="entry name" value="Collagen-VI/PIF"/>
</dbReference>
<dbReference type="PANTHER" id="PTHR22588">
    <property type="entry name" value="VWFA DOMAIN-CONTAINING PROTEIN"/>
    <property type="match status" value="1"/>
</dbReference>
<comment type="caution">
    <text evidence="2">The sequence shown here is derived from an EMBL/GenBank/DDBJ whole genome shotgun (WGS) entry which is preliminary data.</text>
</comment>
<evidence type="ECO:0000313" key="3">
    <source>
        <dbReference type="Proteomes" id="UP001634394"/>
    </source>
</evidence>
<accession>A0ABD3XBW1</accession>
<dbReference type="PANTHER" id="PTHR22588:SF3">
    <property type="entry name" value="VWFA DOMAIN-CONTAINING PROTEIN"/>
    <property type="match status" value="1"/>
</dbReference>
<dbReference type="Proteomes" id="UP001634394">
    <property type="component" value="Unassembled WGS sequence"/>
</dbReference>
<feature type="domain" description="VWFA" evidence="1">
    <location>
        <begin position="47"/>
        <end position="218"/>
    </location>
</feature>
<sequence>MAKTHRLKISLDTLFGVLMCTLITLLCTRLVHGNDARIKAGCNPVVDMLFVLDGAAYVNRSEFQMQKEFIGNILRRHQAPSGAVRFGAMICSEQNVTTFLFENTSTSFFEKLDKIQSSSDQESQKTHCLESINYTFETKSRQDVPKIAVILRAGDKWNDIYTLKQAIQAKKNGVFRIVIAIGIKDYASLYALQSLASDAGTFFVVSSYKDLKNLAQNLSKGPCQPISTELTSKHERFTVEPTTAAPKPICEQVNANTYRRHIPGLGYIREQCPNGTALDTTACKCI</sequence>
<evidence type="ECO:0000313" key="2">
    <source>
        <dbReference type="EMBL" id="KAL3882502.1"/>
    </source>
</evidence>